<evidence type="ECO:0000256" key="1">
    <source>
        <dbReference type="SAM" id="SignalP"/>
    </source>
</evidence>
<feature type="chain" id="PRO_5047531305" description="PASTA domain-containing protein" evidence="1">
    <location>
        <begin position="30"/>
        <end position="107"/>
    </location>
</feature>
<evidence type="ECO:0008006" key="4">
    <source>
        <dbReference type="Google" id="ProtNLM"/>
    </source>
</evidence>
<proteinExistence type="predicted"/>
<evidence type="ECO:0000313" key="3">
    <source>
        <dbReference type="Proteomes" id="UP001160130"/>
    </source>
</evidence>
<organism evidence="2 3">
    <name type="scientific">Mycolicibacterium frederiksbergense</name>
    <dbReference type="NCBI Taxonomy" id="117567"/>
    <lineage>
        <taxon>Bacteria</taxon>
        <taxon>Bacillati</taxon>
        <taxon>Actinomycetota</taxon>
        <taxon>Actinomycetes</taxon>
        <taxon>Mycobacteriales</taxon>
        <taxon>Mycobacteriaceae</taxon>
        <taxon>Mycolicibacterium</taxon>
    </lineage>
</organism>
<dbReference type="Proteomes" id="UP001160130">
    <property type="component" value="Unassembled WGS sequence"/>
</dbReference>
<sequence length="107" mass="11041">MKKKSLAFATLAASGLAAASVGLAAQVLAAPTGTESAQDIINQLQDDGYHVIVDKVGHGSLQECTVDNVRTVSGTGETILILQNPSRLGIPKVQGIGTMTAYVHVHC</sequence>
<feature type="signal peptide" evidence="1">
    <location>
        <begin position="1"/>
        <end position="29"/>
    </location>
</feature>
<comment type="caution">
    <text evidence="2">The sequence shown here is derived from an EMBL/GenBank/DDBJ whole genome shotgun (WGS) entry which is preliminary data.</text>
</comment>
<dbReference type="EMBL" id="JARXVE010000009">
    <property type="protein sequence ID" value="MDH6198015.1"/>
    <property type="molecule type" value="Genomic_DNA"/>
</dbReference>
<reference evidence="2 3" key="1">
    <citation type="submission" date="2023-04" db="EMBL/GenBank/DDBJ databases">
        <title>Forest soil microbial communities from Buena Vista Peninsula, Colon Province, Panama.</title>
        <authorList>
            <person name="Bouskill N."/>
        </authorList>
    </citation>
    <scope>NUCLEOTIDE SEQUENCE [LARGE SCALE GENOMIC DNA]</scope>
    <source>
        <strain evidence="2 3">AC80</strain>
    </source>
</reference>
<keyword evidence="3" id="KW-1185">Reference proteome</keyword>
<name>A0ABT6L504_9MYCO</name>
<keyword evidence="1" id="KW-0732">Signal</keyword>
<evidence type="ECO:0000313" key="2">
    <source>
        <dbReference type="EMBL" id="MDH6198015.1"/>
    </source>
</evidence>
<dbReference type="RefSeq" id="WP_280834612.1">
    <property type="nucleotide sequence ID" value="NZ_JARXVE010000009.1"/>
</dbReference>
<protein>
    <recommendedName>
        <fullName evidence="4">PASTA domain-containing protein</fullName>
    </recommendedName>
</protein>
<gene>
    <name evidence="2" type="ORF">M2272_004674</name>
</gene>
<accession>A0ABT6L504</accession>